<evidence type="ECO:0000256" key="7">
    <source>
        <dbReference type="SAM" id="MobiDB-lite"/>
    </source>
</evidence>
<dbReference type="InterPro" id="IPR003856">
    <property type="entry name" value="LPS_length_determ_N"/>
</dbReference>
<accession>A0A562THB4</accession>
<dbReference type="EMBL" id="VLLF01000001">
    <property type="protein sequence ID" value="TWI92634.1"/>
    <property type="molecule type" value="Genomic_DNA"/>
</dbReference>
<evidence type="ECO:0000313" key="10">
    <source>
        <dbReference type="EMBL" id="TWI92634.1"/>
    </source>
</evidence>
<comment type="subcellular location">
    <subcellularLocation>
        <location evidence="1">Cell membrane</location>
        <topology evidence="1">Multi-pass membrane protein</topology>
    </subcellularLocation>
</comment>
<keyword evidence="2" id="KW-1003">Cell membrane</keyword>
<feature type="region of interest" description="Disordered" evidence="7">
    <location>
        <begin position="540"/>
        <end position="580"/>
    </location>
</feature>
<keyword evidence="4 8" id="KW-1133">Transmembrane helix</keyword>
<reference evidence="10 11" key="1">
    <citation type="submission" date="2019-07" db="EMBL/GenBank/DDBJ databases">
        <title>Genomic Encyclopedia of Archaeal and Bacterial Type Strains, Phase II (KMG-II): from individual species to whole genera.</title>
        <authorList>
            <person name="Goeker M."/>
        </authorList>
    </citation>
    <scope>NUCLEOTIDE SEQUENCE [LARGE SCALE GENOMIC DNA]</scope>
    <source>
        <strain evidence="10 11">ATCC BAA-252</strain>
    </source>
</reference>
<evidence type="ECO:0000256" key="4">
    <source>
        <dbReference type="ARBA" id="ARBA00022989"/>
    </source>
</evidence>
<keyword evidence="6" id="KW-0175">Coiled coil</keyword>
<proteinExistence type="predicted"/>
<evidence type="ECO:0000256" key="5">
    <source>
        <dbReference type="ARBA" id="ARBA00023136"/>
    </source>
</evidence>
<dbReference type="GO" id="GO:0004713">
    <property type="term" value="F:protein tyrosine kinase activity"/>
    <property type="evidence" value="ECO:0007669"/>
    <property type="project" value="TreeGrafter"/>
</dbReference>
<name>A0A562THB4_9HYPH</name>
<feature type="transmembrane region" description="Helical" evidence="8">
    <location>
        <begin position="30"/>
        <end position="49"/>
    </location>
</feature>
<dbReference type="SUPFAM" id="SSF52540">
    <property type="entry name" value="P-loop containing nucleoside triphosphate hydrolases"/>
    <property type="match status" value="1"/>
</dbReference>
<dbReference type="Pfam" id="PF02706">
    <property type="entry name" value="Wzz"/>
    <property type="match status" value="1"/>
</dbReference>
<dbReference type="InterPro" id="IPR050445">
    <property type="entry name" value="Bact_polysacc_biosynth/exp"/>
</dbReference>
<dbReference type="GO" id="GO:0005886">
    <property type="term" value="C:plasma membrane"/>
    <property type="evidence" value="ECO:0007669"/>
    <property type="project" value="UniProtKB-SubCell"/>
</dbReference>
<organism evidence="10 11">
    <name type="scientific">Roseibium hamelinense</name>
    <dbReference type="NCBI Taxonomy" id="150831"/>
    <lineage>
        <taxon>Bacteria</taxon>
        <taxon>Pseudomonadati</taxon>
        <taxon>Pseudomonadota</taxon>
        <taxon>Alphaproteobacteria</taxon>
        <taxon>Hyphomicrobiales</taxon>
        <taxon>Stappiaceae</taxon>
        <taxon>Roseibium</taxon>
    </lineage>
</organism>
<evidence type="ECO:0000256" key="8">
    <source>
        <dbReference type="SAM" id="Phobius"/>
    </source>
</evidence>
<dbReference type="RefSeq" id="WP_145340169.1">
    <property type="nucleotide sequence ID" value="NZ_SMLY01000087.1"/>
</dbReference>
<evidence type="ECO:0000256" key="6">
    <source>
        <dbReference type="SAM" id="Coils"/>
    </source>
</evidence>
<protein>
    <submittedName>
        <fullName evidence="10">Uncharacterized protein involved in exopolysaccharide biosynthesis</fullName>
    </submittedName>
</protein>
<evidence type="ECO:0000259" key="9">
    <source>
        <dbReference type="Pfam" id="PF02706"/>
    </source>
</evidence>
<feature type="transmembrane region" description="Helical" evidence="8">
    <location>
        <begin position="435"/>
        <end position="460"/>
    </location>
</feature>
<evidence type="ECO:0000256" key="3">
    <source>
        <dbReference type="ARBA" id="ARBA00022692"/>
    </source>
</evidence>
<sequence length="796" mass="85483">MGLSQQPDNAEDMALDLGGLLKTLGKAMRWLLPLVIVVAGGLFLALQIVPSKYTAEGRLLIESKDAELPGSTRGAEEERALLDTEGVESQVQLLMSRDLARRVAKRLDLAAIPEFDAEGRGSLLGDALAMIGIASRERDSAEDRVLEHYYENLEVFRLDGSRVIAVQYTARDAELSALVANTILSEYIALQSSVKRVSTEEAASALEPQIRELRQEVQSARKAVADFRARADLLFGSENITLSQQQLTEISTEVSAAEAASAEAKAKADQIRELLNTGGSLESASDVLESPLIQRLRERQVEIQSNIAEQSITLLPSHPTLRALQSQLNDYNNQIRSEARKVAAGLESEAQVAQQRAEALNRRLEQLKQAAARTNADQVRLAELEREADAKADQLDTLLARFREADSRLRAQVLPADARIISEASIPLKPSSPKILLLTVVAALATFLIGAAWVIMGAFLSGRALYPVSYGGPAEPRGQEPAMNQMAPGPQPGAYGSYAPGFAGAGVRMTGSFSGFAGDFQPRTEADRHERTRQYVADMAEDSADPGSKQPPERPSAPIQSQDNRPRPAQRKAVDPSGYDRNFAPEWVAASASPAASKDRVSEPAQPVARDAGVVYKAVAGCTVVLSVDDAEQSHMLAFSLARRASEDGYSAVLVEAFPEMENPKGAPGFSDLALSKAVFSESVYRDARSRIHIIESGRFAIPDDIAESRRFQKVLDALATTYEVVVFDLGRIDGSLAGAKLMAAADQVFVAAGDADQDEDLQGAADLLARNSGARVEVVPAGFTDDGSNGPGKAA</sequence>
<evidence type="ECO:0000256" key="2">
    <source>
        <dbReference type="ARBA" id="ARBA00022475"/>
    </source>
</evidence>
<dbReference type="Gene3D" id="3.40.50.300">
    <property type="entry name" value="P-loop containing nucleotide triphosphate hydrolases"/>
    <property type="match status" value="1"/>
</dbReference>
<gene>
    <name evidence="10" type="ORF">JM93_00177</name>
</gene>
<feature type="coiled-coil region" evidence="6">
    <location>
        <begin position="321"/>
        <end position="401"/>
    </location>
</feature>
<dbReference type="Proteomes" id="UP000320593">
    <property type="component" value="Unassembled WGS sequence"/>
</dbReference>
<dbReference type="PANTHER" id="PTHR32309:SF13">
    <property type="entry name" value="FERRIC ENTEROBACTIN TRANSPORT PROTEIN FEPE"/>
    <property type="match status" value="1"/>
</dbReference>
<dbReference type="AlphaFoldDB" id="A0A562THB4"/>
<dbReference type="PANTHER" id="PTHR32309">
    <property type="entry name" value="TYROSINE-PROTEIN KINASE"/>
    <property type="match status" value="1"/>
</dbReference>
<evidence type="ECO:0000313" key="11">
    <source>
        <dbReference type="Proteomes" id="UP000320593"/>
    </source>
</evidence>
<evidence type="ECO:0000256" key="1">
    <source>
        <dbReference type="ARBA" id="ARBA00004651"/>
    </source>
</evidence>
<comment type="caution">
    <text evidence="10">The sequence shown here is derived from an EMBL/GenBank/DDBJ whole genome shotgun (WGS) entry which is preliminary data.</text>
</comment>
<dbReference type="InterPro" id="IPR027417">
    <property type="entry name" value="P-loop_NTPase"/>
</dbReference>
<feature type="domain" description="Polysaccharide chain length determinant N-terminal" evidence="9">
    <location>
        <begin position="15"/>
        <end position="106"/>
    </location>
</feature>
<dbReference type="OrthoDB" id="7786248at2"/>
<keyword evidence="5 8" id="KW-0472">Membrane</keyword>
<keyword evidence="3 8" id="KW-0812">Transmembrane</keyword>
<keyword evidence="11" id="KW-1185">Reference proteome</keyword>